<evidence type="ECO:0000259" key="6">
    <source>
        <dbReference type="PROSITE" id="PS50043"/>
    </source>
</evidence>
<dbReference type="CDD" id="cd17535">
    <property type="entry name" value="REC_NarL-like"/>
    <property type="match status" value="1"/>
</dbReference>
<protein>
    <submittedName>
        <fullName evidence="8">Response regulator protein VraR</fullName>
    </submittedName>
</protein>
<evidence type="ECO:0000259" key="7">
    <source>
        <dbReference type="PROSITE" id="PS50110"/>
    </source>
</evidence>
<dbReference type="EMBL" id="LN483076">
    <property type="protein sequence ID" value="CEA04691.1"/>
    <property type="molecule type" value="Genomic_DNA"/>
</dbReference>
<dbReference type="InterPro" id="IPR000792">
    <property type="entry name" value="Tscrpt_reg_LuxR_C"/>
</dbReference>
<dbReference type="SUPFAM" id="SSF46894">
    <property type="entry name" value="C-terminal effector domain of the bipartite response regulators"/>
    <property type="match status" value="1"/>
</dbReference>
<dbReference type="PROSITE" id="PS50043">
    <property type="entry name" value="HTH_LUXR_2"/>
    <property type="match status" value="1"/>
</dbReference>
<dbReference type="PANTHER" id="PTHR43214">
    <property type="entry name" value="TWO-COMPONENT RESPONSE REGULATOR"/>
    <property type="match status" value="1"/>
</dbReference>
<reference evidence="8" key="1">
    <citation type="submission" date="2014-07" db="EMBL/GenBank/DDBJ databases">
        <authorList>
            <person name="Urmite Genomes Urmite Genomes"/>
        </authorList>
    </citation>
    <scope>NUCLEOTIDE SEQUENCE</scope>
    <source>
        <strain evidence="8">13S34_air</strain>
    </source>
</reference>
<dbReference type="CDD" id="cd06170">
    <property type="entry name" value="LuxR_C_like"/>
    <property type="match status" value="1"/>
</dbReference>
<dbReference type="SUPFAM" id="SSF52172">
    <property type="entry name" value="CheY-like"/>
    <property type="match status" value="1"/>
</dbReference>
<dbReference type="Pfam" id="PF00196">
    <property type="entry name" value="GerE"/>
    <property type="match status" value="1"/>
</dbReference>
<dbReference type="SMART" id="SM00421">
    <property type="entry name" value="HTH_LUXR"/>
    <property type="match status" value="1"/>
</dbReference>
<feature type="domain" description="Response regulatory" evidence="7">
    <location>
        <begin position="3"/>
        <end position="119"/>
    </location>
</feature>
<dbReference type="Pfam" id="PF00072">
    <property type="entry name" value="Response_reg"/>
    <property type="match status" value="1"/>
</dbReference>
<feature type="modified residue" description="4-aspartylphosphate" evidence="5">
    <location>
        <position position="54"/>
    </location>
</feature>
<dbReference type="AlphaFoldDB" id="A0A078MJ09"/>
<dbReference type="HOGENOM" id="CLU_000445_90_10_9"/>
<dbReference type="GO" id="GO:0006355">
    <property type="term" value="P:regulation of DNA-templated transcription"/>
    <property type="evidence" value="ECO:0007669"/>
    <property type="project" value="InterPro"/>
</dbReference>
<evidence type="ECO:0000256" key="4">
    <source>
        <dbReference type="ARBA" id="ARBA00023163"/>
    </source>
</evidence>
<dbReference type="PATRIC" id="fig|1461583.4.peg.2011"/>
<evidence type="ECO:0000313" key="8">
    <source>
        <dbReference type="EMBL" id="CEA04691.1"/>
    </source>
</evidence>
<dbReference type="PANTHER" id="PTHR43214:SF37">
    <property type="entry name" value="TRANSCRIPTIONAL REGULATORY PROTEIN YDFI"/>
    <property type="match status" value="1"/>
</dbReference>
<dbReference type="InterPro" id="IPR058245">
    <property type="entry name" value="NreC/VraR/RcsB-like_REC"/>
</dbReference>
<dbReference type="PROSITE" id="PS00622">
    <property type="entry name" value="HTH_LUXR_1"/>
    <property type="match status" value="1"/>
</dbReference>
<dbReference type="InterPro" id="IPR011006">
    <property type="entry name" value="CheY-like_superfamily"/>
</dbReference>
<dbReference type="InterPro" id="IPR039420">
    <property type="entry name" value="WalR-like"/>
</dbReference>
<proteinExistence type="predicted"/>
<dbReference type="InterPro" id="IPR016032">
    <property type="entry name" value="Sig_transdc_resp-reg_C-effctor"/>
</dbReference>
<gene>
    <name evidence="8" type="primary">vraR_2</name>
    <name evidence="8" type="ORF">BN1050_02090</name>
</gene>
<feature type="domain" description="HTH luxR-type" evidence="6">
    <location>
        <begin position="141"/>
        <end position="206"/>
    </location>
</feature>
<keyword evidence="2" id="KW-0805">Transcription regulation</keyword>
<keyword evidence="3" id="KW-0238">DNA-binding</keyword>
<evidence type="ECO:0000256" key="5">
    <source>
        <dbReference type="PROSITE-ProRule" id="PRU00169"/>
    </source>
</evidence>
<evidence type="ECO:0000256" key="2">
    <source>
        <dbReference type="ARBA" id="ARBA00023015"/>
    </source>
</evidence>
<accession>A0A078MJ09</accession>
<evidence type="ECO:0000256" key="3">
    <source>
        <dbReference type="ARBA" id="ARBA00023125"/>
    </source>
</evidence>
<dbReference type="SMART" id="SM00448">
    <property type="entry name" value="REC"/>
    <property type="match status" value="1"/>
</dbReference>
<dbReference type="InterPro" id="IPR001789">
    <property type="entry name" value="Sig_transdc_resp-reg_receiver"/>
</dbReference>
<dbReference type="GO" id="GO:0003677">
    <property type="term" value="F:DNA binding"/>
    <property type="evidence" value="ECO:0007669"/>
    <property type="project" value="UniProtKB-KW"/>
</dbReference>
<evidence type="ECO:0000256" key="1">
    <source>
        <dbReference type="ARBA" id="ARBA00022553"/>
    </source>
</evidence>
<dbReference type="Gene3D" id="3.40.50.2300">
    <property type="match status" value="1"/>
</dbReference>
<keyword evidence="1 5" id="KW-0597">Phosphoprotein</keyword>
<dbReference type="PROSITE" id="PS50110">
    <property type="entry name" value="RESPONSE_REGULATORY"/>
    <property type="match status" value="1"/>
</dbReference>
<keyword evidence="4" id="KW-0804">Transcription</keyword>
<sequence>MIRIVHADDHEMVRIGISAYLNAQPDMEVIAEAINGKEAVAVALSLRPDVIIMDNVMPVMTGPEAAEQIIQAWPEAKIMMLTSFLDDDKVYPALEAGAVSYLLKTTNAKHIAEAIRKTVTGESVLEPEVTTKMMKRMRGIEQPLHEQLTEREREVLSLLADGKTNQDIADELFIALKTVKTHVSNILAKLDVQDRTQAVVYAFQHKLK</sequence>
<dbReference type="GO" id="GO:0000160">
    <property type="term" value="P:phosphorelay signal transduction system"/>
    <property type="evidence" value="ECO:0007669"/>
    <property type="project" value="InterPro"/>
</dbReference>
<dbReference type="PRINTS" id="PR00038">
    <property type="entry name" value="HTHLUXR"/>
</dbReference>
<organism evidence="8">
    <name type="scientific">Metalysinibacillus saudimassiliensis</name>
    <dbReference type="NCBI Taxonomy" id="1461583"/>
    <lineage>
        <taxon>Bacteria</taxon>
        <taxon>Bacillati</taxon>
        <taxon>Bacillota</taxon>
        <taxon>Bacilli</taxon>
        <taxon>Bacillales</taxon>
        <taxon>Caryophanaceae</taxon>
        <taxon>Metalysinibacillus</taxon>
    </lineage>
</organism>
<name>A0A078MJ09_9BACL</name>